<name>A0ABQ9ZIL5_9CRUS</name>
<organism evidence="2 3">
    <name type="scientific">Daphnia magna</name>
    <dbReference type="NCBI Taxonomy" id="35525"/>
    <lineage>
        <taxon>Eukaryota</taxon>
        <taxon>Metazoa</taxon>
        <taxon>Ecdysozoa</taxon>
        <taxon>Arthropoda</taxon>
        <taxon>Crustacea</taxon>
        <taxon>Branchiopoda</taxon>
        <taxon>Diplostraca</taxon>
        <taxon>Cladocera</taxon>
        <taxon>Anomopoda</taxon>
        <taxon>Daphniidae</taxon>
        <taxon>Daphnia</taxon>
    </lineage>
</organism>
<feature type="signal peptide" evidence="1">
    <location>
        <begin position="1"/>
        <end position="20"/>
    </location>
</feature>
<accession>A0ABQ9ZIL5</accession>
<keyword evidence="3" id="KW-1185">Reference proteome</keyword>
<dbReference type="EMBL" id="JAOYFB010000004">
    <property type="protein sequence ID" value="KAK4012763.1"/>
    <property type="molecule type" value="Genomic_DNA"/>
</dbReference>
<evidence type="ECO:0000313" key="3">
    <source>
        <dbReference type="Proteomes" id="UP001234178"/>
    </source>
</evidence>
<evidence type="ECO:0000256" key="1">
    <source>
        <dbReference type="SAM" id="SignalP"/>
    </source>
</evidence>
<protein>
    <submittedName>
        <fullName evidence="2">Uncharacterized protein</fullName>
    </submittedName>
</protein>
<gene>
    <name evidence="2" type="ORF">OUZ56_024999</name>
</gene>
<proteinExistence type="predicted"/>
<dbReference type="Proteomes" id="UP001234178">
    <property type="component" value="Unassembled WGS sequence"/>
</dbReference>
<sequence length="91" mass="9746">MASITWCILSLLGALTTTSAMLTFHQGGYNQLQVALNPQTPAPANCSQMFHHLESGMSGPKAAQLLQISICPSSCLTWTDALPSRKSLELN</sequence>
<comment type="caution">
    <text evidence="2">The sequence shown here is derived from an EMBL/GenBank/DDBJ whole genome shotgun (WGS) entry which is preliminary data.</text>
</comment>
<keyword evidence="1" id="KW-0732">Signal</keyword>
<reference evidence="2 3" key="1">
    <citation type="journal article" date="2023" name="Nucleic Acids Res.">
        <title>The hologenome of Daphnia magna reveals possible DNA methylation and microbiome-mediated evolution of the host genome.</title>
        <authorList>
            <person name="Chaturvedi A."/>
            <person name="Li X."/>
            <person name="Dhandapani V."/>
            <person name="Marshall H."/>
            <person name="Kissane S."/>
            <person name="Cuenca-Cambronero M."/>
            <person name="Asole G."/>
            <person name="Calvet F."/>
            <person name="Ruiz-Romero M."/>
            <person name="Marangio P."/>
            <person name="Guigo R."/>
            <person name="Rago D."/>
            <person name="Mirbahai L."/>
            <person name="Eastwood N."/>
            <person name="Colbourne J.K."/>
            <person name="Zhou J."/>
            <person name="Mallon E."/>
            <person name="Orsini L."/>
        </authorList>
    </citation>
    <scope>NUCLEOTIDE SEQUENCE [LARGE SCALE GENOMIC DNA]</scope>
    <source>
        <strain evidence="2">LRV0_1</strain>
    </source>
</reference>
<evidence type="ECO:0000313" key="2">
    <source>
        <dbReference type="EMBL" id="KAK4012763.1"/>
    </source>
</evidence>
<feature type="chain" id="PRO_5045285552" evidence="1">
    <location>
        <begin position="21"/>
        <end position="91"/>
    </location>
</feature>